<evidence type="ECO:0000313" key="1">
    <source>
        <dbReference type="EMBL" id="GAK76858.1"/>
    </source>
</evidence>
<dbReference type="Proteomes" id="UP000028980">
    <property type="component" value="Unassembled WGS sequence"/>
</dbReference>
<accession>A0A081DD62</accession>
<name>A0A081DD62_NONUL</name>
<dbReference type="AlphaFoldDB" id="A0A081DD62"/>
<comment type="caution">
    <text evidence="1">The sequence shown here is derived from an EMBL/GenBank/DDBJ whole genome shotgun (WGS) entry which is preliminary data.</text>
</comment>
<dbReference type="EMBL" id="BBLG01000005">
    <property type="protein sequence ID" value="GAK76858.1"/>
    <property type="molecule type" value="Genomic_DNA"/>
</dbReference>
<protein>
    <submittedName>
        <fullName evidence="1">Uncharacterized protein</fullName>
    </submittedName>
</protein>
<evidence type="ECO:0000313" key="2">
    <source>
        <dbReference type="Proteomes" id="UP000028980"/>
    </source>
</evidence>
<sequence length="154" mass="17903">MLREAKKENQEIVSDDIEGLWSNSNKDRPYFDLHRILKENITWDIERDTTKGTTIKLKKIDDQTIEVFKIKNDLIVDQFYLNGVFEMKCFVVDGNLKLFPFFPIYYVHLERKTVIGINNSDKLVVASGLNRSAMIVVMAGGKNYKSITTHDRIK</sequence>
<gene>
    <name evidence="1" type="ORF">JCM19296_2458</name>
</gene>
<proteinExistence type="predicted"/>
<reference evidence="1 2" key="1">
    <citation type="journal article" date="2014" name="Genome Announc.">
        <title>Draft Genome Sequences of Marine Flavobacterium Nonlabens Strains NR17, NR24, NR27, NR32, NR33, and Ara13.</title>
        <authorList>
            <person name="Nakanishi M."/>
            <person name="Meirelles P."/>
            <person name="Suzuki R."/>
            <person name="Takatani N."/>
            <person name="Mino S."/>
            <person name="Suda W."/>
            <person name="Oshima K."/>
            <person name="Hattori M."/>
            <person name="Ohkuma M."/>
            <person name="Hosokawa M."/>
            <person name="Miyashita K."/>
            <person name="Thompson F.L."/>
            <person name="Niwa A."/>
            <person name="Sawabe T."/>
            <person name="Sawabe T."/>
        </authorList>
    </citation>
    <scope>NUCLEOTIDE SEQUENCE [LARGE SCALE GENOMIC DNA]</scope>
    <source>
        <strain evidence="2">JCM19296</strain>
    </source>
</reference>
<organism evidence="1 2">
    <name type="scientific">Nonlabens ulvanivorans</name>
    <name type="common">Persicivirga ulvanivorans</name>
    <dbReference type="NCBI Taxonomy" id="906888"/>
    <lineage>
        <taxon>Bacteria</taxon>
        <taxon>Pseudomonadati</taxon>
        <taxon>Bacteroidota</taxon>
        <taxon>Flavobacteriia</taxon>
        <taxon>Flavobacteriales</taxon>
        <taxon>Flavobacteriaceae</taxon>
        <taxon>Nonlabens</taxon>
    </lineage>
</organism>